<protein>
    <submittedName>
        <fullName evidence="2">Uncharacterized protein</fullName>
    </submittedName>
</protein>
<feature type="region of interest" description="Disordered" evidence="1">
    <location>
        <begin position="500"/>
        <end position="522"/>
    </location>
</feature>
<evidence type="ECO:0000256" key="1">
    <source>
        <dbReference type="SAM" id="MobiDB-lite"/>
    </source>
</evidence>
<feature type="compositionally biased region" description="Polar residues" evidence="1">
    <location>
        <begin position="509"/>
        <end position="518"/>
    </location>
</feature>
<dbReference type="Proteomes" id="UP000041254">
    <property type="component" value="Unassembled WGS sequence"/>
</dbReference>
<evidence type="ECO:0000313" key="2">
    <source>
        <dbReference type="EMBL" id="CEM36845.1"/>
    </source>
</evidence>
<dbReference type="InParanoid" id="A0A0G4GZX9"/>
<dbReference type="VEuPathDB" id="CryptoDB:Vbra_3453"/>
<dbReference type="AlphaFoldDB" id="A0A0G4GZX9"/>
<reference evidence="2 3" key="1">
    <citation type="submission" date="2014-11" db="EMBL/GenBank/DDBJ databases">
        <authorList>
            <person name="Zhu J."/>
            <person name="Qi W."/>
            <person name="Song R."/>
        </authorList>
    </citation>
    <scope>NUCLEOTIDE SEQUENCE [LARGE SCALE GENOMIC DNA]</scope>
</reference>
<name>A0A0G4GZX9_VITBC</name>
<keyword evidence="3" id="KW-1185">Reference proteome</keyword>
<feature type="compositionally biased region" description="Polar residues" evidence="1">
    <location>
        <begin position="427"/>
        <end position="436"/>
    </location>
</feature>
<gene>
    <name evidence="2" type="ORF">Vbra_3453</name>
</gene>
<accession>A0A0G4GZX9</accession>
<proteinExistence type="predicted"/>
<feature type="compositionally biased region" description="Low complexity" evidence="1">
    <location>
        <begin position="408"/>
        <end position="423"/>
    </location>
</feature>
<feature type="region of interest" description="Disordered" evidence="1">
    <location>
        <begin position="380"/>
        <end position="478"/>
    </location>
</feature>
<evidence type="ECO:0000313" key="3">
    <source>
        <dbReference type="Proteomes" id="UP000041254"/>
    </source>
</evidence>
<dbReference type="PhylomeDB" id="A0A0G4GZX9"/>
<organism evidence="2 3">
    <name type="scientific">Vitrella brassicaformis (strain CCMP3155)</name>
    <dbReference type="NCBI Taxonomy" id="1169540"/>
    <lineage>
        <taxon>Eukaryota</taxon>
        <taxon>Sar</taxon>
        <taxon>Alveolata</taxon>
        <taxon>Colpodellida</taxon>
        <taxon>Vitrellaceae</taxon>
        <taxon>Vitrella</taxon>
    </lineage>
</organism>
<dbReference type="EMBL" id="CDMY01000908">
    <property type="protein sequence ID" value="CEM36845.1"/>
    <property type="molecule type" value="Genomic_DNA"/>
</dbReference>
<sequence length="622" mass="69128">MACEPEQSDRAGQSFDLSNDEHYAVLYGRAGATKAKLARLSGAGITMMQERRKKGVSVFGTQEQRDKAIFYMKVLLATVGAPMAKGSDVAREIPMNYTKVKGRTDLSLVVVPLDAVSYIVGKYRSTMHKVEEYWDVFMQFASLSKYDPSQPLVVGRRLEGMPEAPTNTDKADTTRNTTIAILGQKRGRLGAEIYVMGAVEKCVPGFYPDAQVFESRFHKTAGFAVDKYVLEDENAMACAVPMLNAVHCASNAVVNHIGRRACYILGTREERRLGKDYIDLAIVHTMIKIRQPRPFARALKERGFTLDGREDMTRHEFVGYCNLDIVADIAKRTMTIIIRLKEYDRSPTQLLWVFGSSKDNRSTAVSLIDRARIIPSHFTTLSDLPTAPKSPPTHRCTTHSCSSDEQHQSQPQQQQREAPQLLRRSSHATTIVSRESSAGAHDPNNHADSLPVSVATSVLDGDEGDAGSQQQQQQEGKDTGLMPMSEEQYAAHWPSLSVGEMTSEDRCHSSPTRTQPQQDTERCDMSELVSGLLVQLRGRALALQTLTTSAVSLHDQCCDNLKHHQQHNTTDNSDGRVAECVDRVCGVLREANRDEQQLLEGQQLLNAKIHQAYAELKVALHK</sequence>